<dbReference type="Pfam" id="PF01425">
    <property type="entry name" value="Amidase"/>
    <property type="match status" value="1"/>
</dbReference>
<dbReference type="EMBL" id="FMZW01000092">
    <property type="protein sequence ID" value="SDF94212.1"/>
    <property type="molecule type" value="Genomic_DNA"/>
</dbReference>
<organism evidence="5 6">
    <name type="scientific">Bradyrhizobium brasilense</name>
    <dbReference type="NCBI Taxonomy" id="1419277"/>
    <lineage>
        <taxon>Bacteria</taxon>
        <taxon>Pseudomonadati</taxon>
        <taxon>Pseudomonadota</taxon>
        <taxon>Alphaproteobacteria</taxon>
        <taxon>Hyphomicrobiales</taxon>
        <taxon>Nitrobacteraceae</taxon>
        <taxon>Bradyrhizobium</taxon>
    </lineage>
</organism>
<dbReference type="InterPro" id="IPR036928">
    <property type="entry name" value="AS_sf"/>
</dbReference>
<evidence type="ECO:0000256" key="2">
    <source>
        <dbReference type="ARBA" id="ARBA00009199"/>
    </source>
</evidence>
<sequence length="442" mass="46225">MVGASEALAKGEVTSVELTGIVLKNVEQRNSRIRAVTHFSEDLALAAAQAADACRGVHGMRSGVDGIPFVIKECIDTADTVCSSGLPFLRDRVGSRDADVVKRLRDAGAVILGVCAADPGMFEPRSPAVTHPQAPDLTVGGSSGGSAAALAGGLALGSLGTDTGGSIRIPSACCLTAGLKPTYGRVSARGCMPLSPSADHIGPMALNAADLPAIAAVIDPGFALTTRRPPGAPLRIGHAPAYWRDAAPETRAGIKAALDIARDLGGLIREVQLPDPDEVLEFHASIFVAEAAAFYFKEFPEHLEDCGPTAQIVFDMARRQKAYEFVQACARREEARRAVDATFEDVDFLIVPTLAVAPPARDATVVSIAGAERDFVSALVRYTALFNQTGHPVVSLPVNVVGPGMGASAQIAGARNCDRDVVAFAATLERELALNFDRVLRI</sequence>
<evidence type="ECO:0000259" key="4">
    <source>
        <dbReference type="Pfam" id="PF01425"/>
    </source>
</evidence>
<proteinExistence type="inferred from homology"/>
<accession>A0A1G7Q6N9</accession>
<gene>
    <name evidence="5" type="ORF">SAMN05216337_10922</name>
</gene>
<dbReference type="Proteomes" id="UP000199245">
    <property type="component" value="Unassembled WGS sequence"/>
</dbReference>
<dbReference type="InterPro" id="IPR020556">
    <property type="entry name" value="Amidase_CS"/>
</dbReference>
<reference evidence="5 6" key="1">
    <citation type="submission" date="2016-10" db="EMBL/GenBank/DDBJ databases">
        <authorList>
            <person name="de Groot N.N."/>
        </authorList>
    </citation>
    <scope>NUCLEOTIDE SEQUENCE [LARGE SCALE GENOMIC DNA]</scope>
    <source>
        <strain evidence="5 6">R5</strain>
    </source>
</reference>
<dbReference type="InterPro" id="IPR000120">
    <property type="entry name" value="Amidase"/>
</dbReference>
<comment type="similarity">
    <text evidence="2">Belongs to the amidase family.</text>
</comment>
<name>A0A1G7Q6N9_9BRAD</name>
<feature type="domain" description="Amidase" evidence="4">
    <location>
        <begin position="18"/>
        <end position="421"/>
    </location>
</feature>
<dbReference type="AlphaFoldDB" id="A0A1G7Q6N9"/>
<dbReference type="SUPFAM" id="SSF75304">
    <property type="entry name" value="Amidase signature (AS) enzymes"/>
    <property type="match status" value="1"/>
</dbReference>
<comment type="function">
    <text evidence="1">Hydrolyzes indole-3-acetamide (IAM) into indole-3-acetic acid (IAA).</text>
</comment>
<dbReference type="InterPro" id="IPR023631">
    <property type="entry name" value="Amidase_dom"/>
</dbReference>
<dbReference type="PANTHER" id="PTHR11895">
    <property type="entry name" value="TRANSAMIDASE"/>
    <property type="match status" value="1"/>
</dbReference>
<dbReference type="PANTHER" id="PTHR11895:SF7">
    <property type="entry name" value="GLUTAMYL-TRNA(GLN) AMIDOTRANSFERASE SUBUNIT A, MITOCHONDRIAL"/>
    <property type="match status" value="1"/>
</dbReference>
<dbReference type="PROSITE" id="PS00571">
    <property type="entry name" value="AMIDASES"/>
    <property type="match status" value="1"/>
</dbReference>
<evidence type="ECO:0000256" key="3">
    <source>
        <dbReference type="ARBA" id="ARBA00021874"/>
    </source>
</evidence>
<evidence type="ECO:0000313" key="5">
    <source>
        <dbReference type="EMBL" id="SDF94212.1"/>
    </source>
</evidence>
<dbReference type="GO" id="GO:0016740">
    <property type="term" value="F:transferase activity"/>
    <property type="evidence" value="ECO:0007669"/>
    <property type="project" value="UniProtKB-KW"/>
</dbReference>
<keyword evidence="5" id="KW-0808">Transferase</keyword>
<evidence type="ECO:0000313" key="6">
    <source>
        <dbReference type="Proteomes" id="UP000199245"/>
    </source>
</evidence>
<dbReference type="Gene3D" id="3.90.1300.10">
    <property type="entry name" value="Amidase signature (AS) domain"/>
    <property type="match status" value="1"/>
</dbReference>
<protein>
    <recommendedName>
        <fullName evidence="3">Indoleacetamide hydrolase</fullName>
    </recommendedName>
</protein>
<evidence type="ECO:0000256" key="1">
    <source>
        <dbReference type="ARBA" id="ARBA00003871"/>
    </source>
</evidence>